<proteinExistence type="predicted"/>
<evidence type="ECO:0000313" key="1">
    <source>
        <dbReference type="EMBL" id="CAG9946161.1"/>
    </source>
</evidence>
<keyword evidence="2" id="KW-1185">Reference proteome</keyword>
<reference evidence="1" key="2">
    <citation type="submission" date="2021-10" db="EMBL/GenBank/DDBJ databases">
        <authorList>
            <person name="Piombo E."/>
        </authorList>
    </citation>
    <scope>NUCLEOTIDE SEQUENCE</scope>
</reference>
<organism evidence="1 2">
    <name type="scientific">Clonostachys rosea f. rosea IK726</name>
    <dbReference type="NCBI Taxonomy" id="1349383"/>
    <lineage>
        <taxon>Eukaryota</taxon>
        <taxon>Fungi</taxon>
        <taxon>Dikarya</taxon>
        <taxon>Ascomycota</taxon>
        <taxon>Pezizomycotina</taxon>
        <taxon>Sordariomycetes</taxon>
        <taxon>Hypocreomycetidae</taxon>
        <taxon>Hypocreales</taxon>
        <taxon>Bionectriaceae</taxon>
        <taxon>Clonostachys</taxon>
    </lineage>
</organism>
<dbReference type="Proteomes" id="UP000836387">
    <property type="component" value="Unassembled WGS sequence"/>
</dbReference>
<evidence type="ECO:0000313" key="2">
    <source>
        <dbReference type="Proteomes" id="UP000836387"/>
    </source>
</evidence>
<reference evidence="1" key="1">
    <citation type="submission" date="2020-04" db="EMBL/GenBank/DDBJ databases">
        <authorList>
            <person name="Broberg M."/>
        </authorList>
    </citation>
    <scope>NUCLEOTIDE SEQUENCE</scope>
</reference>
<comment type="caution">
    <text evidence="1">The sequence shown here is derived from an EMBL/GenBank/DDBJ whole genome shotgun (WGS) entry which is preliminary data.</text>
</comment>
<protein>
    <submittedName>
        <fullName evidence="1">Uncharacterized protein</fullName>
    </submittedName>
</protein>
<dbReference type="EMBL" id="CADEHS020000010">
    <property type="protein sequence ID" value="CAG9946161.1"/>
    <property type="molecule type" value="Genomic_DNA"/>
</dbReference>
<accession>A0ACA9TYW6</accession>
<name>A0ACA9TYW6_BIOOC</name>
<sequence length="1506" mass="167445">MLADAAADNRQPLTRLPNVNILNQQSKSWRACILFLIVTIAFTIAKMEAVGAAANIIAVVQLASKIGSILFQYSKDVKNARDDVERLAQAVAHLRKAAQGVRLLLESHNGERLKTSQDLVVVTKQAEEQLQKLDSRLEPSPRRQTMKRFGFRALKWPFQSSEAQMLISDIERCTQTMNFALQIDQTEIILNVEQRVLLDKLPVASGAAFDSYEEGRNPTCLPNTRVDLLQQRSAWADDSESEAIFWLNGMAGTGKSTISRTMARDLNRKCRLGASFFFKRGEGDRRNMARFVTSIAADIVAREPAISQHVKKTLEEDPGIVKKTLKEQFDKLIIQPFSKLPDRNGEPIVLVVDALDECENDDDIRTMIEIFSTAKEMQNLRLKTFFTSRPELPIRLGFHAIKGRYQDLILHDIPLSIIVHDLQVFLQYKTSEIRDDYNATVPKDRQLTQDRPGELKITSLVHMAVPLFIFAATTCRFLADRKCGSPSNQLETVLQYQTKSQESKLDATYLPVLEQQLFGLSNREKAQVLSQFRLVIGSIIILVRPLSTSALASILFIEQETVDIRLDLLHSVLSVPASSEEPVRLFHLSFRDFLLDQDKRDNHAFWIDERDSHRTLGRNCLTLMNKLKEDICDLRFPGTRAKNVSPGKLSTFLPPHLQYACLYWVYHISEAELHGEDIGSIHDFLKSHFLHWIEALSLMGQGLESIRLVNKLISIVSGQDSPELLAFLHDARRFVRTNSFAFDSFPLQLYSSALLFAPKKSLIRGIFQHNLPEWINIRPESDDDWGRCLQTFEGHSGTVNSVAFSPDSTLIASASSDKSVRVWNSATGECPLIISHEEPVREALFTPVPGSIATVSGCKVQLWHVETGARLQHSQDCGIDAKLTFMDGLVTTWDTYTGGSFGIKIADEPEVQIDSGSLETKAACLSQDAKWLAVADVKKIRYIHTKSGRCTWELQHYDDPITSMALSHNSKMLAIASFRCIWLLNVDMGVKPHGVFYCHTYGIVVLRFSHNSALLATGDNDGTITLWHTDTAKSILTLEGHSNTITSIVFSHDSTLLASASVDRTIRVWDVDTQEASAPSEDQSGITCASAFSEDLKVIASHSSSYDTIQLWDVATGKCLHVLKDHPATIFGMITFSPDSQLLASTSFRRPFNVWRVQTGERTDISTAGHYDGVSTMAFSPDSTLIACGFFEGKVGLWDVSTAKGYETRINHSSMVTSLKFSTDSNILVSVSTSGTIQIVGLKSDGYYKELKGHNGAISSFTLSNDSSQLVTGLADKTAKLWDVESGNCIQTFQGHNDDIRAVTMSEDSKSIISVSRDGTSRVWDASTGECSQIILIPKTLTSISFQQRENRNWDLITKAGIIPINRPLSDVHIEPLSAKFSGLGTSSDSSWITFNGKRLLWLPFRFRPNKNSPIVISDSTVAIGLQTGGVTIIGFRLNLPITATARSHNNNPITSTHPHTPLAPHVDNSVLLCPLVRGQPQIQTSGSSLAALHSVRPMDATLRED</sequence>
<gene>
    <name evidence="1" type="ORF">CRV2_00005041</name>
</gene>